<name>A0A7W6RWJ3_9HYPH</name>
<reference evidence="2 3" key="1">
    <citation type="submission" date="2020-08" db="EMBL/GenBank/DDBJ databases">
        <title>Genomic Encyclopedia of Type Strains, Phase IV (KMG-V): Genome sequencing to study the core and pangenomes of soil and plant-associated prokaryotes.</title>
        <authorList>
            <person name="Whitman W."/>
        </authorList>
    </citation>
    <scope>NUCLEOTIDE SEQUENCE [LARGE SCALE GENOMIC DNA]</scope>
    <source>
        <strain evidence="2 3">SEMIA 402</strain>
    </source>
</reference>
<dbReference type="GO" id="GO:0003677">
    <property type="term" value="F:DNA binding"/>
    <property type="evidence" value="ECO:0007669"/>
    <property type="project" value="InterPro"/>
</dbReference>
<evidence type="ECO:0000313" key="3">
    <source>
        <dbReference type="Proteomes" id="UP000533641"/>
    </source>
</evidence>
<evidence type="ECO:0000259" key="1">
    <source>
        <dbReference type="Pfam" id="PF12728"/>
    </source>
</evidence>
<evidence type="ECO:0000313" key="2">
    <source>
        <dbReference type="EMBL" id="MBB4279300.1"/>
    </source>
</evidence>
<dbReference type="Pfam" id="PF12728">
    <property type="entry name" value="HTH_17"/>
    <property type="match status" value="1"/>
</dbReference>
<feature type="domain" description="Helix-turn-helix" evidence="1">
    <location>
        <begin position="9"/>
        <end position="56"/>
    </location>
</feature>
<dbReference type="InterPro" id="IPR041657">
    <property type="entry name" value="HTH_17"/>
</dbReference>
<sequence length="61" mass="6784">MNVAPITCTIANATKATGLSRSTLYNLMKAKQLPYIKVGKRTLLKISDIEVLLENGREVRH</sequence>
<comment type="caution">
    <text evidence="2">The sequence shown here is derived from an EMBL/GenBank/DDBJ whole genome shotgun (WGS) entry which is preliminary data.</text>
</comment>
<dbReference type="EMBL" id="JACIGM010000026">
    <property type="protein sequence ID" value="MBB4279300.1"/>
    <property type="molecule type" value="Genomic_DNA"/>
</dbReference>
<protein>
    <submittedName>
        <fullName evidence="2">Excisionase family DNA binding protein</fullName>
    </submittedName>
</protein>
<organism evidence="2 3">
    <name type="scientific">Rhizobium mongolense</name>
    <dbReference type="NCBI Taxonomy" id="57676"/>
    <lineage>
        <taxon>Bacteria</taxon>
        <taxon>Pseudomonadati</taxon>
        <taxon>Pseudomonadota</taxon>
        <taxon>Alphaproteobacteria</taxon>
        <taxon>Hyphomicrobiales</taxon>
        <taxon>Rhizobiaceae</taxon>
        <taxon>Rhizobium/Agrobacterium group</taxon>
        <taxon>Rhizobium</taxon>
    </lineage>
</organism>
<dbReference type="AlphaFoldDB" id="A0A7W6RWJ3"/>
<dbReference type="RefSeq" id="WP_183930806.1">
    <property type="nucleotide sequence ID" value="NZ_JACIGM010000026.1"/>
</dbReference>
<dbReference type="NCBIfam" id="TIGR01764">
    <property type="entry name" value="excise"/>
    <property type="match status" value="1"/>
</dbReference>
<dbReference type="InterPro" id="IPR010093">
    <property type="entry name" value="SinI_DNA-bd"/>
</dbReference>
<accession>A0A7W6RWJ3</accession>
<dbReference type="Proteomes" id="UP000533641">
    <property type="component" value="Unassembled WGS sequence"/>
</dbReference>
<proteinExistence type="predicted"/>
<gene>
    <name evidence="2" type="ORF">GGE12_007113</name>
</gene>